<organism evidence="2 3">
    <name type="scientific">Sellimonas catena</name>
    <dbReference type="NCBI Taxonomy" id="2994035"/>
    <lineage>
        <taxon>Bacteria</taxon>
        <taxon>Bacillati</taxon>
        <taxon>Bacillota</taxon>
        <taxon>Clostridia</taxon>
        <taxon>Lachnospirales</taxon>
        <taxon>Lachnospiraceae</taxon>
        <taxon>Sellimonas</taxon>
    </lineage>
</organism>
<keyword evidence="3" id="KW-1185">Reference proteome</keyword>
<dbReference type="AlphaFoldDB" id="A0A9W6FCE5"/>
<name>A0A9W6FCE5_9FIRM</name>
<evidence type="ECO:0000313" key="2">
    <source>
        <dbReference type="EMBL" id="GLG04343.1"/>
    </source>
</evidence>
<evidence type="ECO:0000313" key="3">
    <source>
        <dbReference type="Proteomes" id="UP001145145"/>
    </source>
</evidence>
<evidence type="ECO:0000259" key="1">
    <source>
        <dbReference type="Pfam" id="PF22016"/>
    </source>
</evidence>
<protein>
    <recommendedName>
        <fullName evidence="1">DUF6933 domain-containing protein</fullName>
    </recommendedName>
</protein>
<feature type="domain" description="DUF6933" evidence="1">
    <location>
        <begin position="2"/>
        <end position="161"/>
    </location>
</feature>
<proteinExistence type="predicted"/>
<reference evidence="2 3" key="1">
    <citation type="journal article" date="2023" name="Int. J. Syst. Evol. Microbiol.">
        <title>Sellimonas catena sp. nov., isolated from human faeces.</title>
        <authorList>
            <person name="Hisatomi A."/>
            <person name="Ohkuma M."/>
            <person name="Sakamoto M."/>
        </authorList>
    </citation>
    <scope>NUCLEOTIDE SEQUENCE [LARGE SCALE GENOMIC DNA]</scope>
    <source>
        <strain evidence="2 3">12EGH17</strain>
    </source>
</reference>
<dbReference type="InterPro" id="IPR053864">
    <property type="entry name" value="DUF6933"/>
</dbReference>
<comment type="caution">
    <text evidence="2">The sequence shown here is derived from an EMBL/GenBank/DDBJ whole genome shotgun (WGS) entry which is preliminary data.</text>
</comment>
<dbReference type="Proteomes" id="UP001145145">
    <property type="component" value="Unassembled WGS sequence"/>
</dbReference>
<dbReference type="Pfam" id="PF22016">
    <property type="entry name" value="DUF6933"/>
    <property type="match status" value="1"/>
</dbReference>
<dbReference type="RefSeq" id="WP_087252216.1">
    <property type="nucleotide sequence ID" value="NZ_BSBO01000013.1"/>
</dbReference>
<dbReference type="EMBL" id="BSBO01000013">
    <property type="protein sequence ID" value="GLG04343.1"/>
    <property type="molecule type" value="Genomic_DNA"/>
</dbReference>
<gene>
    <name evidence="2" type="ORF">Selli1_15170</name>
</gene>
<accession>A0A9W6FCE5</accession>
<sequence>MYLQCTKKLLDKLDSEKIRMVSADECDDGADGFYSWHVNYITINRRKVIVCMNNLIRYPIILYRPKAKDIAHLESRIKEGIRTAFLEEGIPQELVEEYFRNCGDVRFSKTKDRKLLAKLNQTCQIVQYYAELLDEDTVVQNRASLKLGRYMVKFEGQYECPAYI</sequence>